<feature type="compositionally biased region" description="Low complexity" evidence="1">
    <location>
        <begin position="40"/>
        <end position="72"/>
    </location>
</feature>
<dbReference type="InterPro" id="IPR055706">
    <property type="entry name" value="Slg1/2_DUF7282"/>
</dbReference>
<dbReference type="EMBL" id="JBHSZH010000005">
    <property type="protein sequence ID" value="MFC7080187.1"/>
    <property type="molecule type" value="Genomic_DNA"/>
</dbReference>
<evidence type="ECO:0000256" key="1">
    <source>
        <dbReference type="SAM" id="MobiDB-lite"/>
    </source>
</evidence>
<reference evidence="3 4" key="1">
    <citation type="journal article" date="2019" name="Int. J. Syst. Evol. Microbiol.">
        <title>The Global Catalogue of Microorganisms (GCM) 10K type strain sequencing project: providing services to taxonomists for standard genome sequencing and annotation.</title>
        <authorList>
            <consortium name="The Broad Institute Genomics Platform"/>
            <consortium name="The Broad Institute Genome Sequencing Center for Infectious Disease"/>
            <person name="Wu L."/>
            <person name="Ma J."/>
        </authorList>
    </citation>
    <scope>NUCLEOTIDE SEQUENCE [LARGE SCALE GENOMIC DNA]</scope>
    <source>
        <strain evidence="3 4">DT72</strain>
    </source>
</reference>
<evidence type="ECO:0000313" key="3">
    <source>
        <dbReference type="EMBL" id="MFC7080187.1"/>
    </source>
</evidence>
<proteinExistence type="predicted"/>
<evidence type="ECO:0000313" key="4">
    <source>
        <dbReference type="Proteomes" id="UP001596407"/>
    </source>
</evidence>
<feature type="region of interest" description="Disordered" evidence="1">
    <location>
        <begin position="24"/>
        <end position="72"/>
    </location>
</feature>
<name>A0ABD5WHV3_9EURY</name>
<protein>
    <recommendedName>
        <fullName evidence="2">DUF7282 domain-containing protein</fullName>
    </recommendedName>
</protein>
<evidence type="ECO:0000259" key="2">
    <source>
        <dbReference type="Pfam" id="PF23951"/>
    </source>
</evidence>
<dbReference type="Pfam" id="PF23951">
    <property type="entry name" value="DUF7282"/>
    <property type="match status" value="1"/>
</dbReference>
<dbReference type="AlphaFoldDB" id="A0ABD5WHV3"/>
<dbReference type="RefSeq" id="WP_276281984.1">
    <property type="nucleotide sequence ID" value="NZ_CP119809.1"/>
</dbReference>
<comment type="caution">
    <text evidence="3">The sequence shown here is derived from an EMBL/GenBank/DDBJ whole genome shotgun (WGS) entry which is preliminary data.</text>
</comment>
<organism evidence="3 4">
    <name type="scientific">Halorussus caseinilyticus</name>
    <dbReference type="NCBI Taxonomy" id="3034025"/>
    <lineage>
        <taxon>Archaea</taxon>
        <taxon>Methanobacteriati</taxon>
        <taxon>Methanobacteriota</taxon>
        <taxon>Stenosarchaea group</taxon>
        <taxon>Halobacteria</taxon>
        <taxon>Halobacteriales</taxon>
        <taxon>Haladaptataceae</taxon>
        <taxon>Halorussus</taxon>
    </lineage>
</organism>
<feature type="domain" description="DUF7282" evidence="2">
    <location>
        <begin position="88"/>
        <end position="201"/>
    </location>
</feature>
<gene>
    <name evidence="3" type="ORF">ACFQJ6_08715</name>
</gene>
<accession>A0ABD5WHV3</accession>
<dbReference type="Proteomes" id="UP001596407">
    <property type="component" value="Unassembled WGS sequence"/>
</dbReference>
<dbReference type="GeneID" id="79303213"/>
<sequence length="224" mass="23127">MTRKTIVLAVVALLLAGTSAALAAGTGPTETSATDGVPMAQETTTAGGNQTTQTTTAETTAEGTAQTTQTPTGQATASVIFLNQSAGFSFTDGAPNTTTVTLERVVVPEGGFLVIHEARNVSGDYASAENVSVGPVVGNSTYLEPGVHSNVVVELDGSINDSQTLVAMPHLDTNDNQRYDFPEADDPYVMDGSPVVETAYVIVEYDVIDATFGEQTTANETTTA</sequence>
<keyword evidence="4" id="KW-1185">Reference proteome</keyword>